<dbReference type="Proteomes" id="UP000632766">
    <property type="component" value="Unassembled WGS sequence"/>
</dbReference>
<dbReference type="AlphaFoldDB" id="A0A8J7L881"/>
<organism evidence="1 2">
    <name type="scientific">Amazonocrinis nigriterrae CENA67</name>
    <dbReference type="NCBI Taxonomy" id="2794033"/>
    <lineage>
        <taxon>Bacteria</taxon>
        <taxon>Bacillati</taxon>
        <taxon>Cyanobacteriota</taxon>
        <taxon>Cyanophyceae</taxon>
        <taxon>Nostocales</taxon>
        <taxon>Nostocaceae</taxon>
        <taxon>Amazonocrinis</taxon>
        <taxon>Amazonocrinis nigriterrae</taxon>
    </lineage>
</organism>
<accession>A0A8J7L881</accession>
<keyword evidence="2" id="KW-1185">Reference proteome</keyword>
<proteinExistence type="predicted"/>
<name>A0A8J7L881_9NOST</name>
<sequence>MRVEIHRLNHLGLLAALCSYLGIGRTRFDRTASRPGVQQALQCRFDLPDWRLGKKQG</sequence>
<reference evidence="1 2" key="1">
    <citation type="journal article" date="2021" name="Int. J. Syst. Evol. Microbiol.">
        <title>Amazonocrinis nigriterrae gen. nov., sp. nov., Atlanticothrix silvestris gen. nov., sp. nov. and Dendronalium phyllosphericum gen. nov., sp. nov., nostocacean cyanobacteria from Brazilian environments.</title>
        <authorList>
            <person name="Alvarenga D.O."/>
            <person name="Andreote A.P.D."/>
            <person name="Branco L.H.Z."/>
            <person name="Delbaje E."/>
            <person name="Cruz R.B."/>
            <person name="Varani A.M."/>
            <person name="Fiore M.F."/>
        </authorList>
    </citation>
    <scope>NUCLEOTIDE SEQUENCE [LARGE SCALE GENOMIC DNA]</scope>
    <source>
        <strain evidence="1 2">CENA67</strain>
    </source>
</reference>
<dbReference type="EMBL" id="JAECZC010000007">
    <property type="protein sequence ID" value="MBH8561766.1"/>
    <property type="molecule type" value="Genomic_DNA"/>
</dbReference>
<dbReference type="RefSeq" id="WP_198123764.1">
    <property type="nucleotide sequence ID" value="NZ_JAECZC010000007.1"/>
</dbReference>
<comment type="caution">
    <text evidence="1">The sequence shown here is derived from an EMBL/GenBank/DDBJ whole genome shotgun (WGS) entry which is preliminary data.</text>
</comment>
<gene>
    <name evidence="1" type="ORF">I8748_06180</name>
</gene>
<evidence type="ECO:0000313" key="2">
    <source>
        <dbReference type="Proteomes" id="UP000632766"/>
    </source>
</evidence>
<evidence type="ECO:0000313" key="1">
    <source>
        <dbReference type="EMBL" id="MBH8561766.1"/>
    </source>
</evidence>
<protein>
    <submittedName>
        <fullName evidence="1">Uncharacterized protein</fullName>
    </submittedName>
</protein>